<dbReference type="WBParaSite" id="SBAD_0001062401-mRNA-1">
    <property type="protein sequence ID" value="SBAD_0001062401-mRNA-1"/>
    <property type="gene ID" value="SBAD_0001062401"/>
</dbReference>
<gene>
    <name evidence="13" type="ORF">SBAD_LOCUS10260</name>
</gene>
<dbReference type="PRINTS" id="PR02008">
    <property type="entry name" value="RCMTFAMILY"/>
</dbReference>
<feature type="binding site" evidence="11">
    <location>
        <position position="13"/>
    </location>
    <ligand>
        <name>S-adenosyl-L-methionine</name>
        <dbReference type="ChEBI" id="CHEBI:59789"/>
    </ligand>
</feature>
<dbReference type="AlphaFoldDB" id="A0A183J312"/>
<evidence type="ECO:0000256" key="9">
    <source>
        <dbReference type="ARBA" id="ARBA00042050"/>
    </source>
</evidence>
<name>A0A183J312_9BILA</name>
<keyword evidence="14" id="KW-1185">Reference proteome</keyword>
<keyword evidence="8" id="KW-0496">Mitochondrion</keyword>
<sequence length="195" mass="22153">MTHSLAGGLVCNDLMESRINRLRRTMNFYIPADAAIRNTVVLTRKDATSNEWDEHDSYDKVLVDVPCTTDRLSSQDASAELFKRNRTKDRLQLPERQMKILYAGLRSVRPGGSVVYSTCTLSPIQNDGVVEATLNLVAKLGQMKVVVKDLSELRNDFIRAEVFYFDRSCKYGQLILPNLTNNFGPTYVCKLERIK</sequence>
<reference evidence="15" key="1">
    <citation type="submission" date="2016-06" db="UniProtKB">
        <authorList>
            <consortium name="WormBaseParasite"/>
        </authorList>
    </citation>
    <scope>IDENTIFICATION</scope>
</reference>
<dbReference type="GO" id="GO:0008173">
    <property type="term" value="F:RNA methyltransferase activity"/>
    <property type="evidence" value="ECO:0007669"/>
    <property type="project" value="InterPro"/>
</dbReference>
<dbReference type="GO" id="GO:0005762">
    <property type="term" value="C:mitochondrial large ribosomal subunit"/>
    <property type="evidence" value="ECO:0007669"/>
    <property type="project" value="TreeGrafter"/>
</dbReference>
<dbReference type="InterPro" id="IPR029063">
    <property type="entry name" value="SAM-dependent_MTases_sf"/>
</dbReference>
<dbReference type="SUPFAM" id="SSF53335">
    <property type="entry name" value="S-adenosyl-L-methionine-dependent methyltransferases"/>
    <property type="match status" value="1"/>
</dbReference>
<evidence type="ECO:0000256" key="7">
    <source>
        <dbReference type="ARBA" id="ARBA00022946"/>
    </source>
</evidence>
<feature type="active site" description="Nucleophile" evidence="11">
    <location>
        <position position="119"/>
    </location>
</feature>
<evidence type="ECO:0000256" key="4">
    <source>
        <dbReference type="ARBA" id="ARBA00022679"/>
    </source>
</evidence>
<dbReference type="PANTHER" id="PTHR22808:SF3">
    <property type="entry name" value="5-METHYLCYTOSINE RRNA METHYLTRANSFERASE NSUN4"/>
    <property type="match status" value="1"/>
</dbReference>
<comment type="subcellular location">
    <subcellularLocation>
        <location evidence="1">Mitochondrion</location>
    </subcellularLocation>
</comment>
<dbReference type="Proteomes" id="UP000270296">
    <property type="component" value="Unassembled WGS sequence"/>
</dbReference>
<evidence type="ECO:0000256" key="6">
    <source>
        <dbReference type="ARBA" id="ARBA00022884"/>
    </source>
</evidence>
<feature type="domain" description="SAM-dependent MTase RsmB/NOP-type" evidence="12">
    <location>
        <begin position="1"/>
        <end position="194"/>
    </location>
</feature>
<organism evidence="15">
    <name type="scientific">Soboliphyme baturini</name>
    <dbReference type="NCBI Taxonomy" id="241478"/>
    <lineage>
        <taxon>Eukaryota</taxon>
        <taxon>Metazoa</taxon>
        <taxon>Ecdysozoa</taxon>
        <taxon>Nematoda</taxon>
        <taxon>Enoplea</taxon>
        <taxon>Dorylaimia</taxon>
        <taxon>Dioctophymatida</taxon>
        <taxon>Dioctophymatoidea</taxon>
        <taxon>Soboliphymatidae</taxon>
        <taxon>Soboliphyme</taxon>
    </lineage>
</organism>
<feature type="binding site" evidence="11">
    <location>
        <position position="64"/>
    </location>
    <ligand>
        <name>S-adenosyl-L-methionine</name>
        <dbReference type="ChEBI" id="CHEBI:59789"/>
    </ligand>
</feature>
<protein>
    <recommendedName>
        <fullName evidence="9">NOL1/NOP2/Sun domain family member 4</fullName>
    </recommendedName>
</protein>
<comment type="catalytic activity">
    <reaction evidence="10">
        <text>a cytidine in rRNA + S-adenosyl-L-methionine = a 5-methylcytidine in rRNA + S-adenosyl-L-homocysteine + H(+)</text>
        <dbReference type="Rhea" id="RHEA:61484"/>
        <dbReference type="Rhea" id="RHEA-COMP:15836"/>
        <dbReference type="Rhea" id="RHEA-COMP:15837"/>
        <dbReference type="ChEBI" id="CHEBI:15378"/>
        <dbReference type="ChEBI" id="CHEBI:57856"/>
        <dbReference type="ChEBI" id="CHEBI:59789"/>
        <dbReference type="ChEBI" id="CHEBI:74483"/>
        <dbReference type="ChEBI" id="CHEBI:82748"/>
    </reaction>
</comment>
<evidence type="ECO:0000256" key="8">
    <source>
        <dbReference type="ARBA" id="ARBA00023128"/>
    </source>
</evidence>
<dbReference type="GO" id="GO:0003723">
    <property type="term" value="F:RNA binding"/>
    <property type="evidence" value="ECO:0007669"/>
    <property type="project" value="UniProtKB-UniRule"/>
</dbReference>
<evidence type="ECO:0000259" key="12">
    <source>
        <dbReference type="PROSITE" id="PS51686"/>
    </source>
</evidence>
<keyword evidence="2" id="KW-0698">rRNA processing</keyword>
<comment type="caution">
    <text evidence="11">Lacks conserved residue(s) required for the propagation of feature annotation.</text>
</comment>
<evidence type="ECO:0000256" key="1">
    <source>
        <dbReference type="ARBA" id="ARBA00004173"/>
    </source>
</evidence>
<dbReference type="OrthoDB" id="8020218at2759"/>
<keyword evidence="5 11" id="KW-0949">S-adenosyl-L-methionine</keyword>
<accession>A0A183J312</accession>
<evidence type="ECO:0000313" key="13">
    <source>
        <dbReference type="EMBL" id="VDP30335.1"/>
    </source>
</evidence>
<evidence type="ECO:0000256" key="3">
    <source>
        <dbReference type="ARBA" id="ARBA00022603"/>
    </source>
</evidence>
<evidence type="ECO:0000313" key="15">
    <source>
        <dbReference type="WBParaSite" id="SBAD_0001062401-mRNA-1"/>
    </source>
</evidence>
<dbReference type="InterPro" id="IPR049560">
    <property type="entry name" value="MeTrfase_RsmB-F_NOP2_cat"/>
</dbReference>
<comment type="similarity">
    <text evidence="11">Belongs to the class I-like SAM-binding methyltransferase superfamily. RsmB/NOP family.</text>
</comment>
<evidence type="ECO:0000256" key="5">
    <source>
        <dbReference type="ARBA" id="ARBA00022691"/>
    </source>
</evidence>
<keyword evidence="7" id="KW-0809">Transit peptide</keyword>
<evidence type="ECO:0000256" key="2">
    <source>
        <dbReference type="ARBA" id="ARBA00022552"/>
    </source>
</evidence>
<dbReference type="Pfam" id="PF01189">
    <property type="entry name" value="Methyltr_RsmB-F"/>
    <property type="match status" value="1"/>
</dbReference>
<reference evidence="13 14" key="2">
    <citation type="submission" date="2018-11" db="EMBL/GenBank/DDBJ databases">
        <authorList>
            <consortium name="Pathogen Informatics"/>
        </authorList>
    </citation>
    <scope>NUCLEOTIDE SEQUENCE [LARGE SCALE GENOMIC DNA]</scope>
</reference>
<keyword evidence="3 11" id="KW-0489">Methyltransferase</keyword>
<dbReference type="EMBL" id="UZAM01013835">
    <property type="protein sequence ID" value="VDP30335.1"/>
    <property type="molecule type" value="Genomic_DNA"/>
</dbReference>
<dbReference type="PROSITE" id="PS51686">
    <property type="entry name" value="SAM_MT_RSMB_NOP"/>
    <property type="match status" value="1"/>
</dbReference>
<feature type="binding site" evidence="11">
    <location>
        <position position="46"/>
    </location>
    <ligand>
        <name>S-adenosyl-L-methionine</name>
        <dbReference type="ChEBI" id="CHEBI:59789"/>
    </ligand>
</feature>
<dbReference type="PANTHER" id="PTHR22808">
    <property type="entry name" value="NCL1 YEAST -RELATED NOL1/NOP2/FMU SUN DOMAIN-CONTAINING"/>
    <property type="match status" value="1"/>
</dbReference>
<dbReference type="GO" id="GO:0031167">
    <property type="term" value="P:rRNA methylation"/>
    <property type="evidence" value="ECO:0007669"/>
    <property type="project" value="TreeGrafter"/>
</dbReference>
<keyword evidence="6 11" id="KW-0694">RNA-binding</keyword>
<dbReference type="InterPro" id="IPR023267">
    <property type="entry name" value="RCMT"/>
</dbReference>
<keyword evidence="4 11" id="KW-0808">Transferase</keyword>
<dbReference type="Gene3D" id="3.40.50.150">
    <property type="entry name" value="Vaccinia Virus protein VP39"/>
    <property type="match status" value="1"/>
</dbReference>
<proteinExistence type="inferred from homology"/>
<evidence type="ECO:0000256" key="11">
    <source>
        <dbReference type="PROSITE-ProRule" id="PRU01023"/>
    </source>
</evidence>
<evidence type="ECO:0000313" key="14">
    <source>
        <dbReference type="Proteomes" id="UP000270296"/>
    </source>
</evidence>
<evidence type="ECO:0000256" key="10">
    <source>
        <dbReference type="ARBA" id="ARBA00049302"/>
    </source>
</evidence>
<dbReference type="InterPro" id="IPR001678">
    <property type="entry name" value="MeTrfase_RsmB-F_NOP2_dom"/>
</dbReference>